<feature type="region of interest" description="Disordered" evidence="1">
    <location>
        <begin position="35"/>
        <end position="58"/>
    </location>
</feature>
<accession>A0A9X9LZX4</accession>
<dbReference type="Proteomes" id="UP000269945">
    <property type="component" value="Unassembled WGS sequence"/>
</dbReference>
<dbReference type="AlphaFoldDB" id="A0A9X9LZX4"/>
<sequence>MGGKQSSSLPETQTLVGRHYLWLWENSLLEGSEVKRNEPWPSSMESVSSSDLPPLILS</sequence>
<dbReference type="EMBL" id="CYRY02033083">
    <property type="protein sequence ID" value="VCX10297.1"/>
    <property type="molecule type" value="Genomic_DNA"/>
</dbReference>
<name>A0A9X9LZX4_GULGU</name>
<comment type="caution">
    <text evidence="2">The sequence shown here is derived from an EMBL/GenBank/DDBJ whole genome shotgun (WGS) entry which is preliminary data.</text>
</comment>
<evidence type="ECO:0000313" key="3">
    <source>
        <dbReference type="Proteomes" id="UP000269945"/>
    </source>
</evidence>
<evidence type="ECO:0000256" key="1">
    <source>
        <dbReference type="SAM" id="MobiDB-lite"/>
    </source>
</evidence>
<gene>
    <name evidence="2" type="ORF">BN2614_LOCUS2</name>
</gene>
<reference evidence="2 3" key="1">
    <citation type="submission" date="2018-10" db="EMBL/GenBank/DDBJ databases">
        <authorList>
            <person name="Ekblom R."/>
            <person name="Jareborg N."/>
        </authorList>
    </citation>
    <scope>NUCLEOTIDE SEQUENCE [LARGE SCALE GENOMIC DNA]</scope>
    <source>
        <tissue evidence="2">Muscle</tissue>
    </source>
</reference>
<proteinExistence type="predicted"/>
<protein>
    <submittedName>
        <fullName evidence="2">Uncharacterized protein</fullName>
    </submittedName>
</protein>
<evidence type="ECO:0000313" key="2">
    <source>
        <dbReference type="EMBL" id="VCX10297.1"/>
    </source>
</evidence>
<feature type="non-terminal residue" evidence="2">
    <location>
        <position position="58"/>
    </location>
</feature>
<feature type="compositionally biased region" description="Low complexity" evidence="1">
    <location>
        <begin position="39"/>
        <end position="58"/>
    </location>
</feature>
<organism evidence="2 3">
    <name type="scientific">Gulo gulo</name>
    <name type="common">Wolverine</name>
    <name type="synonym">Gluton</name>
    <dbReference type="NCBI Taxonomy" id="48420"/>
    <lineage>
        <taxon>Eukaryota</taxon>
        <taxon>Metazoa</taxon>
        <taxon>Chordata</taxon>
        <taxon>Craniata</taxon>
        <taxon>Vertebrata</taxon>
        <taxon>Euteleostomi</taxon>
        <taxon>Mammalia</taxon>
        <taxon>Eutheria</taxon>
        <taxon>Laurasiatheria</taxon>
        <taxon>Carnivora</taxon>
        <taxon>Caniformia</taxon>
        <taxon>Musteloidea</taxon>
        <taxon>Mustelidae</taxon>
        <taxon>Guloninae</taxon>
        <taxon>Gulo</taxon>
    </lineage>
</organism>
<keyword evidence="3" id="KW-1185">Reference proteome</keyword>